<dbReference type="EMBL" id="CAWUPB010001194">
    <property type="protein sequence ID" value="CAK7353978.1"/>
    <property type="molecule type" value="Genomic_DNA"/>
</dbReference>
<accession>A0AAV1SNT5</accession>
<comment type="caution">
    <text evidence="1">The sequence shown here is derived from an EMBL/GenBank/DDBJ whole genome shotgun (WGS) entry which is preliminary data.</text>
</comment>
<evidence type="ECO:0000313" key="2">
    <source>
        <dbReference type="Proteomes" id="UP001314170"/>
    </source>
</evidence>
<dbReference type="AlphaFoldDB" id="A0AAV1SNT5"/>
<organism evidence="1 2">
    <name type="scientific">Dovyalis caffra</name>
    <dbReference type="NCBI Taxonomy" id="77055"/>
    <lineage>
        <taxon>Eukaryota</taxon>
        <taxon>Viridiplantae</taxon>
        <taxon>Streptophyta</taxon>
        <taxon>Embryophyta</taxon>
        <taxon>Tracheophyta</taxon>
        <taxon>Spermatophyta</taxon>
        <taxon>Magnoliopsida</taxon>
        <taxon>eudicotyledons</taxon>
        <taxon>Gunneridae</taxon>
        <taxon>Pentapetalae</taxon>
        <taxon>rosids</taxon>
        <taxon>fabids</taxon>
        <taxon>Malpighiales</taxon>
        <taxon>Salicaceae</taxon>
        <taxon>Flacourtieae</taxon>
        <taxon>Dovyalis</taxon>
    </lineage>
</organism>
<protein>
    <submittedName>
        <fullName evidence="1">Uncharacterized protein</fullName>
    </submittedName>
</protein>
<evidence type="ECO:0000313" key="1">
    <source>
        <dbReference type="EMBL" id="CAK7353978.1"/>
    </source>
</evidence>
<dbReference type="Proteomes" id="UP001314170">
    <property type="component" value="Unassembled WGS sequence"/>
</dbReference>
<reference evidence="1 2" key="1">
    <citation type="submission" date="2024-01" db="EMBL/GenBank/DDBJ databases">
        <authorList>
            <person name="Waweru B."/>
        </authorList>
    </citation>
    <scope>NUCLEOTIDE SEQUENCE [LARGE SCALE GENOMIC DNA]</scope>
</reference>
<proteinExistence type="predicted"/>
<keyword evidence="2" id="KW-1185">Reference proteome</keyword>
<gene>
    <name evidence="1" type="ORF">DCAF_LOCUS25005</name>
</gene>
<name>A0AAV1SNT5_9ROSI</name>
<sequence length="228" mass="25772">MRSDNRDTTTTAAGCFVDEDMQLFKAFVIFKAFDPKFIQELRRLRCQYPHPEGWVHDADKEVLEHFAANILLGLAPIANRNGFQDMSCLVENFGSEISCKDIALLYSGFCCDKDQVVDILQELVESKNPSGFFQGGNFERDLSVKAECEFKIIDIALAYGKADFEQRKAAGIFASAPHFDLATDLEDLAKVFPSKFRFEDIVSACCQAEFDKNLAKAREVDKDFERFA</sequence>